<dbReference type="NCBIfam" id="TIGR00479">
    <property type="entry name" value="rumA"/>
    <property type="match status" value="1"/>
</dbReference>
<sequence>MSKRRRKPKLPNYPVRVTVESMTHDGRGVAHVEGKAVFIDGALPGEELSFLYTAKSRKHDEGKLCELFQASDQRVEPKCAHFEICGGCSLQHQAPASQILTKQQTLLDNLERIGKVTPERVLEALTGPAWGYRNKARLGVKFVRKKGRVLVGFREKRKPYLADIRRCEVLHPSVGERLDELAGMIQGLQARERIAQIEVAVGEQATVLVFRNLDPLSDSDTQRLKDYAEQSGLHVWLQPGGPDTVAPLWPEDSQLSYHLQDHDIEMQFQPTDFTQVNADINRAMIRQALELLEPDSDSKVLDLFCGLGNFTLPLARNAAQVAGVEGDVRLVKSARENAARNDIDNVEYHAVDLTQDPAGQGWMQQQYDRILLDPPRSGAQEMMPHIAALGAERIVYVSCHPGSLARDAGLLVNEHGYRLVAAGVMDMFPHTAHVESMAMFEKSHG</sequence>
<dbReference type="Pfam" id="PF05958">
    <property type="entry name" value="tRNA_U5-meth_tr"/>
    <property type="match status" value="1"/>
</dbReference>
<dbReference type="CDD" id="cd02440">
    <property type="entry name" value="AdoMet_MTases"/>
    <property type="match status" value="1"/>
</dbReference>
<keyword evidence="16" id="KW-1185">Reference proteome</keyword>
<dbReference type="InterPro" id="IPR030390">
    <property type="entry name" value="MeTrfase_TrmA_AS"/>
</dbReference>
<accession>A0A4R1HE58</accession>
<evidence type="ECO:0000256" key="1">
    <source>
        <dbReference type="ARBA" id="ARBA00022485"/>
    </source>
</evidence>
<dbReference type="InterPro" id="IPR002792">
    <property type="entry name" value="TRAM_dom"/>
</dbReference>
<proteinExistence type="inferred from homology"/>
<dbReference type="PROSITE" id="PS50926">
    <property type="entry name" value="TRAM"/>
    <property type="match status" value="1"/>
</dbReference>
<feature type="binding site" evidence="11 12">
    <location>
        <position position="325"/>
    </location>
    <ligand>
        <name>S-adenosyl-L-methionine</name>
        <dbReference type="ChEBI" id="CHEBI:59789"/>
    </ligand>
</feature>
<evidence type="ECO:0000256" key="5">
    <source>
        <dbReference type="ARBA" id="ARBA00022691"/>
    </source>
</evidence>
<keyword evidence="6 11" id="KW-0479">Metal-binding</keyword>
<dbReference type="Proteomes" id="UP000295707">
    <property type="component" value="Unassembled WGS sequence"/>
</dbReference>
<feature type="domain" description="TRAM" evidence="14">
    <location>
        <begin position="8"/>
        <end position="66"/>
    </location>
</feature>
<feature type="active site" evidence="13">
    <location>
        <position position="399"/>
    </location>
</feature>
<evidence type="ECO:0000256" key="10">
    <source>
        <dbReference type="ARBA" id="ARBA00059995"/>
    </source>
</evidence>
<evidence type="ECO:0000256" key="11">
    <source>
        <dbReference type="HAMAP-Rule" id="MF_01010"/>
    </source>
</evidence>
<dbReference type="RefSeq" id="WP_132971474.1">
    <property type="nucleotide sequence ID" value="NZ_SMFX01000001.1"/>
</dbReference>
<feature type="binding site" evidence="11">
    <location>
        <position position="309"/>
    </location>
    <ligand>
        <name>S-adenosyl-L-methionine</name>
        <dbReference type="ChEBI" id="CHEBI:59789"/>
    </ligand>
</feature>
<keyword evidence="7 11" id="KW-0408">Iron</keyword>
<name>A0A4R1HE58_9GAMM</name>
<gene>
    <name evidence="11" type="primary">rlmD</name>
    <name evidence="15" type="ORF">DFR30_0843</name>
</gene>
<evidence type="ECO:0000256" key="6">
    <source>
        <dbReference type="ARBA" id="ARBA00022723"/>
    </source>
</evidence>
<feature type="binding site" evidence="11 12">
    <location>
        <position position="275"/>
    </location>
    <ligand>
        <name>S-adenosyl-L-methionine</name>
        <dbReference type="ChEBI" id="CHEBI:59789"/>
    </ligand>
</feature>
<organism evidence="15 16">
    <name type="scientific">Thiogranum longum</name>
    <dbReference type="NCBI Taxonomy" id="1537524"/>
    <lineage>
        <taxon>Bacteria</taxon>
        <taxon>Pseudomonadati</taxon>
        <taxon>Pseudomonadota</taxon>
        <taxon>Gammaproteobacteria</taxon>
        <taxon>Chromatiales</taxon>
        <taxon>Ectothiorhodospiraceae</taxon>
        <taxon>Thiogranum</taxon>
    </lineage>
</organism>
<dbReference type="EC" id="2.1.1.190" evidence="11"/>
<feature type="binding site" evidence="11">
    <location>
        <position position="88"/>
    </location>
    <ligand>
        <name>[4Fe-4S] cluster</name>
        <dbReference type="ChEBI" id="CHEBI:49883"/>
    </ligand>
</feature>
<dbReference type="PANTHER" id="PTHR11061:SF49">
    <property type="entry name" value="23S RRNA (URACIL(1939)-C(5))-METHYLTRANSFERASE RLMD"/>
    <property type="match status" value="1"/>
</dbReference>
<keyword evidence="1 11" id="KW-0004">4Fe-4S</keyword>
<evidence type="ECO:0000256" key="8">
    <source>
        <dbReference type="ARBA" id="ARBA00023014"/>
    </source>
</evidence>
<dbReference type="PANTHER" id="PTHR11061">
    <property type="entry name" value="RNA M5U METHYLTRANSFERASE"/>
    <property type="match status" value="1"/>
</dbReference>
<dbReference type="AlphaFoldDB" id="A0A4R1HE58"/>
<dbReference type="FunFam" id="2.40.50.140:FF:000097">
    <property type="entry name" value="23S rRNA (uracil(1939)-C(5))-methyltransferase RlmD"/>
    <property type="match status" value="1"/>
</dbReference>
<evidence type="ECO:0000256" key="9">
    <source>
        <dbReference type="ARBA" id="ARBA00052756"/>
    </source>
</evidence>
<feature type="binding site" evidence="11">
    <location>
        <position position="79"/>
    </location>
    <ligand>
        <name>[4Fe-4S] cluster</name>
        <dbReference type="ChEBI" id="CHEBI:49883"/>
    </ligand>
</feature>
<feature type="binding site" evidence="11">
    <location>
        <position position="352"/>
    </location>
    <ligand>
        <name>S-adenosyl-L-methionine</name>
        <dbReference type="ChEBI" id="CHEBI:59789"/>
    </ligand>
</feature>
<protein>
    <recommendedName>
        <fullName evidence="11">23S rRNA (uracil(1939)-C(5))-methyltransferase RlmD</fullName>
        <ecNumber evidence="11">2.1.1.190</ecNumber>
    </recommendedName>
    <alternativeName>
        <fullName evidence="11">23S rRNA(m5U1939)-methyltransferase</fullName>
    </alternativeName>
</protein>
<dbReference type="NCBIfam" id="NF009639">
    <property type="entry name" value="PRK13168.1"/>
    <property type="match status" value="1"/>
</dbReference>
<keyword evidence="8 11" id="KW-0411">Iron-sulfur</keyword>
<dbReference type="SUPFAM" id="SSF53335">
    <property type="entry name" value="S-adenosyl-L-methionine-dependent methyltransferases"/>
    <property type="match status" value="1"/>
</dbReference>
<dbReference type="GO" id="GO:0070041">
    <property type="term" value="F:rRNA (uridine-C5-)-methyltransferase activity"/>
    <property type="evidence" value="ECO:0007669"/>
    <property type="project" value="UniProtKB-UniRule"/>
</dbReference>
<feature type="binding site" evidence="11">
    <location>
        <position position="167"/>
    </location>
    <ligand>
        <name>[4Fe-4S] cluster</name>
        <dbReference type="ChEBI" id="CHEBI:49883"/>
    </ligand>
</feature>
<dbReference type="GO" id="GO:0003723">
    <property type="term" value="F:RNA binding"/>
    <property type="evidence" value="ECO:0007669"/>
    <property type="project" value="InterPro"/>
</dbReference>
<dbReference type="Pfam" id="PF01938">
    <property type="entry name" value="TRAM"/>
    <property type="match status" value="1"/>
</dbReference>
<feature type="binding site" evidence="11">
    <location>
        <position position="85"/>
    </location>
    <ligand>
        <name>[4Fe-4S] cluster</name>
        <dbReference type="ChEBI" id="CHEBI:49883"/>
    </ligand>
</feature>
<dbReference type="HAMAP" id="MF_01010">
    <property type="entry name" value="23SrRNA_methyltr_RlmD"/>
    <property type="match status" value="1"/>
</dbReference>
<dbReference type="InterPro" id="IPR030391">
    <property type="entry name" value="MeTrfase_TrmA_CS"/>
</dbReference>
<dbReference type="PROSITE" id="PS01231">
    <property type="entry name" value="TRMA_2"/>
    <property type="match status" value="1"/>
</dbReference>
<dbReference type="InterPro" id="IPR012340">
    <property type="entry name" value="NA-bd_OB-fold"/>
</dbReference>
<feature type="binding site" evidence="11 12">
    <location>
        <position position="304"/>
    </location>
    <ligand>
        <name>S-adenosyl-L-methionine</name>
        <dbReference type="ChEBI" id="CHEBI:59789"/>
    </ligand>
</feature>
<dbReference type="GO" id="GO:0051539">
    <property type="term" value="F:4 iron, 4 sulfur cluster binding"/>
    <property type="evidence" value="ECO:0007669"/>
    <property type="project" value="UniProtKB-KW"/>
</dbReference>
<dbReference type="Gene3D" id="2.40.50.1070">
    <property type="match status" value="1"/>
</dbReference>
<keyword evidence="2 11" id="KW-0698">rRNA processing</keyword>
<evidence type="ECO:0000313" key="15">
    <source>
        <dbReference type="EMBL" id="TCK17609.1"/>
    </source>
</evidence>
<dbReference type="PROSITE" id="PS51687">
    <property type="entry name" value="SAM_MT_RNA_M5U"/>
    <property type="match status" value="1"/>
</dbReference>
<dbReference type="OrthoDB" id="9804590at2"/>
<dbReference type="GO" id="GO:0070475">
    <property type="term" value="P:rRNA base methylation"/>
    <property type="evidence" value="ECO:0007669"/>
    <property type="project" value="TreeGrafter"/>
</dbReference>
<dbReference type="InterPro" id="IPR029063">
    <property type="entry name" value="SAM-dependent_MTases_sf"/>
</dbReference>
<evidence type="ECO:0000256" key="4">
    <source>
        <dbReference type="ARBA" id="ARBA00022679"/>
    </source>
</evidence>
<feature type="binding site" evidence="11 12">
    <location>
        <position position="373"/>
    </location>
    <ligand>
        <name>S-adenosyl-L-methionine</name>
        <dbReference type="ChEBI" id="CHEBI:59789"/>
    </ligand>
</feature>
<dbReference type="Gene3D" id="2.40.50.140">
    <property type="entry name" value="Nucleic acid-binding proteins"/>
    <property type="match status" value="1"/>
</dbReference>
<dbReference type="SUPFAM" id="SSF50249">
    <property type="entry name" value="Nucleic acid-binding proteins"/>
    <property type="match status" value="1"/>
</dbReference>
<dbReference type="EMBL" id="SMFX01000001">
    <property type="protein sequence ID" value="TCK17609.1"/>
    <property type="molecule type" value="Genomic_DNA"/>
</dbReference>
<dbReference type="Gene3D" id="3.40.50.150">
    <property type="entry name" value="Vaccinia Virus protein VP39"/>
    <property type="match status" value="1"/>
</dbReference>
<comment type="catalytic activity">
    <reaction evidence="9 11">
        <text>uridine(1939) in 23S rRNA + S-adenosyl-L-methionine = 5-methyluridine(1939) in 23S rRNA + S-adenosyl-L-homocysteine + H(+)</text>
        <dbReference type="Rhea" id="RHEA:42908"/>
        <dbReference type="Rhea" id="RHEA-COMP:10278"/>
        <dbReference type="Rhea" id="RHEA-COMP:10279"/>
        <dbReference type="ChEBI" id="CHEBI:15378"/>
        <dbReference type="ChEBI" id="CHEBI:57856"/>
        <dbReference type="ChEBI" id="CHEBI:59789"/>
        <dbReference type="ChEBI" id="CHEBI:65315"/>
        <dbReference type="ChEBI" id="CHEBI:74447"/>
        <dbReference type="EC" id="2.1.1.190"/>
    </reaction>
</comment>
<keyword evidence="5 11" id="KW-0949">S-adenosyl-L-methionine</keyword>
<comment type="similarity">
    <text evidence="11">Belongs to the class I-like SAM-binding methyltransferase superfamily. RNA M5U methyltransferase family. RlmD subfamily.</text>
</comment>
<keyword evidence="4 11" id="KW-0808">Transferase</keyword>
<dbReference type="InterPro" id="IPR010280">
    <property type="entry name" value="U5_MeTrfase_fam"/>
</dbReference>
<feature type="active site" description="Nucleophile" evidence="11 12">
    <location>
        <position position="399"/>
    </location>
</feature>
<dbReference type="GO" id="GO:0005506">
    <property type="term" value="F:iron ion binding"/>
    <property type="evidence" value="ECO:0007669"/>
    <property type="project" value="UniProtKB-UniRule"/>
</dbReference>
<dbReference type="FunFam" id="3.40.50.150:FF:000009">
    <property type="entry name" value="23S rRNA (Uracil(1939)-C(5))-methyltransferase RlmD"/>
    <property type="match status" value="1"/>
</dbReference>
<comment type="caution">
    <text evidence="15">The sequence shown here is derived from an EMBL/GenBank/DDBJ whole genome shotgun (WGS) entry which is preliminary data.</text>
</comment>
<keyword evidence="3 11" id="KW-0489">Methyltransferase</keyword>
<reference evidence="15 16" key="1">
    <citation type="submission" date="2019-03" db="EMBL/GenBank/DDBJ databases">
        <title>Genomic Encyclopedia of Type Strains, Phase IV (KMG-IV): sequencing the most valuable type-strain genomes for metagenomic binning, comparative biology and taxonomic classification.</title>
        <authorList>
            <person name="Goeker M."/>
        </authorList>
    </citation>
    <scope>NUCLEOTIDE SEQUENCE [LARGE SCALE GENOMIC DNA]</scope>
    <source>
        <strain evidence="15 16">DSM 19610</strain>
    </source>
</reference>
<evidence type="ECO:0000256" key="3">
    <source>
        <dbReference type="ARBA" id="ARBA00022603"/>
    </source>
</evidence>
<dbReference type="PROSITE" id="PS01230">
    <property type="entry name" value="TRMA_1"/>
    <property type="match status" value="1"/>
</dbReference>
<evidence type="ECO:0000259" key="14">
    <source>
        <dbReference type="PROSITE" id="PS50926"/>
    </source>
</evidence>
<evidence type="ECO:0000256" key="13">
    <source>
        <dbReference type="PROSITE-ProRule" id="PRU10015"/>
    </source>
</evidence>
<evidence type="ECO:0000256" key="2">
    <source>
        <dbReference type="ARBA" id="ARBA00022552"/>
    </source>
</evidence>
<evidence type="ECO:0000313" key="16">
    <source>
        <dbReference type="Proteomes" id="UP000295707"/>
    </source>
</evidence>
<evidence type="ECO:0000256" key="7">
    <source>
        <dbReference type="ARBA" id="ARBA00023004"/>
    </source>
</evidence>
<evidence type="ECO:0000256" key="12">
    <source>
        <dbReference type="PROSITE-ProRule" id="PRU01024"/>
    </source>
</evidence>
<dbReference type="InterPro" id="IPR001566">
    <property type="entry name" value="23S_rRNA_MeTrfase_RlmD"/>
</dbReference>
<comment type="function">
    <text evidence="10 11">Catalyzes the formation of 5-methyl-uridine at position 1939 (m5U1939) in 23S rRNA.</text>
</comment>